<keyword evidence="2" id="KW-1133">Transmembrane helix</keyword>
<evidence type="ECO:0000256" key="1">
    <source>
        <dbReference type="SAM" id="MobiDB-lite"/>
    </source>
</evidence>
<sequence length="411" mass="43734">MSDAKKLPRPPQVTLSGWVAIVGSVFVVFDAFEVVGNLRTIDHRERVTETLSQEPFKGMDVSLEQALEFINIAAMVAGASAAAAAILGIFVLQRDKPARIGLSVAAVPLFLAGLVTGGFLSSLVAVCAVMLWTKPSRDWFNGIAAAPVERRTPQKPQNVWGQGGSGQGNGHGNEQGDQQSFGPNQVPPGPIAPGDSGDGPRTWSGFGTSSATGQQPDEPVSGAHGGEPGQTLTQPGQQQWEQHQAAQQQWQQQWGQHTPVSRPTDVLRACLATWICAGTVAVGALLAGIAMLGSPDLLKEMYEQESRFEDSGLTLEQVKAATIAMAGIFVAWALGAAALAIFVIRGQDWARVLLVISAACAGLLGLLMAFASPFLLLVAAACVYVVYALTRRSASDWFRDQTRLRREGRRR</sequence>
<keyword evidence="4" id="KW-1185">Reference proteome</keyword>
<gene>
    <name evidence="3" type="ORF">BJ980_002031</name>
</gene>
<feature type="transmembrane region" description="Helical" evidence="2">
    <location>
        <begin position="69"/>
        <end position="92"/>
    </location>
</feature>
<feature type="transmembrane region" description="Helical" evidence="2">
    <location>
        <begin position="349"/>
        <end position="368"/>
    </location>
</feature>
<dbReference type="EMBL" id="JACCAA010000001">
    <property type="protein sequence ID" value="NYG59108.1"/>
    <property type="molecule type" value="Genomic_DNA"/>
</dbReference>
<feature type="compositionally biased region" description="Low complexity" evidence="1">
    <location>
        <begin position="229"/>
        <end position="257"/>
    </location>
</feature>
<proteinExistence type="predicted"/>
<feature type="transmembrane region" description="Helical" evidence="2">
    <location>
        <begin position="271"/>
        <end position="292"/>
    </location>
</feature>
<feature type="transmembrane region" description="Helical" evidence="2">
    <location>
        <begin position="104"/>
        <end position="132"/>
    </location>
</feature>
<evidence type="ECO:0000256" key="2">
    <source>
        <dbReference type="SAM" id="Phobius"/>
    </source>
</evidence>
<dbReference type="AlphaFoldDB" id="A0A7Y9S2W3"/>
<feature type="transmembrane region" description="Helical" evidence="2">
    <location>
        <begin position="15"/>
        <end position="36"/>
    </location>
</feature>
<reference evidence="3 4" key="1">
    <citation type="submission" date="2020-07" db="EMBL/GenBank/DDBJ databases">
        <title>Sequencing the genomes of 1000 actinobacteria strains.</title>
        <authorList>
            <person name="Klenk H.-P."/>
        </authorList>
    </citation>
    <scope>NUCLEOTIDE SEQUENCE [LARGE SCALE GENOMIC DNA]</scope>
    <source>
        <strain evidence="3 4">DSM 23819</strain>
    </source>
</reference>
<feature type="region of interest" description="Disordered" evidence="1">
    <location>
        <begin position="148"/>
        <end position="257"/>
    </location>
</feature>
<evidence type="ECO:0000313" key="4">
    <source>
        <dbReference type="Proteomes" id="UP000540656"/>
    </source>
</evidence>
<keyword evidence="2" id="KW-0472">Membrane</keyword>
<feature type="compositionally biased region" description="Polar residues" evidence="1">
    <location>
        <begin position="205"/>
        <end position="215"/>
    </location>
</feature>
<feature type="transmembrane region" description="Helical" evidence="2">
    <location>
        <begin position="374"/>
        <end position="390"/>
    </location>
</feature>
<feature type="transmembrane region" description="Helical" evidence="2">
    <location>
        <begin position="320"/>
        <end position="342"/>
    </location>
</feature>
<protein>
    <submittedName>
        <fullName evidence="3">Energy-converting hydrogenase Eha subunit A</fullName>
    </submittedName>
</protein>
<evidence type="ECO:0000313" key="3">
    <source>
        <dbReference type="EMBL" id="NYG59108.1"/>
    </source>
</evidence>
<name>A0A7Y9S2W3_9ACTN</name>
<dbReference type="RefSeq" id="WP_179502193.1">
    <property type="nucleotide sequence ID" value="NZ_JACCAA010000001.1"/>
</dbReference>
<organism evidence="3 4">
    <name type="scientific">Nocardioides daedukensis</name>
    <dbReference type="NCBI Taxonomy" id="634462"/>
    <lineage>
        <taxon>Bacteria</taxon>
        <taxon>Bacillati</taxon>
        <taxon>Actinomycetota</taxon>
        <taxon>Actinomycetes</taxon>
        <taxon>Propionibacteriales</taxon>
        <taxon>Nocardioidaceae</taxon>
        <taxon>Nocardioides</taxon>
    </lineage>
</organism>
<comment type="caution">
    <text evidence="3">The sequence shown here is derived from an EMBL/GenBank/DDBJ whole genome shotgun (WGS) entry which is preliminary data.</text>
</comment>
<dbReference type="Proteomes" id="UP000540656">
    <property type="component" value="Unassembled WGS sequence"/>
</dbReference>
<keyword evidence="2" id="KW-0812">Transmembrane</keyword>
<feature type="compositionally biased region" description="Gly residues" evidence="1">
    <location>
        <begin position="161"/>
        <end position="173"/>
    </location>
</feature>
<accession>A0A7Y9S2W3</accession>